<protein>
    <submittedName>
        <fullName evidence="2">Uncharacterized protein</fullName>
    </submittedName>
</protein>
<evidence type="ECO:0000313" key="2">
    <source>
        <dbReference type="EMBL" id="CAB3996645.1"/>
    </source>
</evidence>
<gene>
    <name evidence="2" type="ORF">PACLA_8A000434</name>
</gene>
<proteinExistence type="predicted"/>
<feature type="compositionally biased region" description="Pro residues" evidence="1">
    <location>
        <begin position="77"/>
        <end position="91"/>
    </location>
</feature>
<accession>A0A7D9DZM2</accession>
<comment type="caution">
    <text evidence="2">The sequence shown here is derived from an EMBL/GenBank/DDBJ whole genome shotgun (WGS) entry which is preliminary data.</text>
</comment>
<dbReference type="Proteomes" id="UP001152795">
    <property type="component" value="Unassembled WGS sequence"/>
</dbReference>
<name>A0A7D9DZM2_PARCT</name>
<dbReference type="AlphaFoldDB" id="A0A7D9DZM2"/>
<feature type="region of interest" description="Disordered" evidence="1">
    <location>
        <begin position="56"/>
        <end position="91"/>
    </location>
</feature>
<feature type="compositionally biased region" description="Polar residues" evidence="1">
    <location>
        <begin position="59"/>
        <end position="71"/>
    </location>
</feature>
<keyword evidence="3" id="KW-1185">Reference proteome</keyword>
<feature type="non-terminal residue" evidence="2">
    <location>
        <position position="91"/>
    </location>
</feature>
<reference evidence="2" key="1">
    <citation type="submission" date="2020-04" db="EMBL/GenBank/DDBJ databases">
        <authorList>
            <person name="Alioto T."/>
            <person name="Alioto T."/>
            <person name="Gomez Garrido J."/>
        </authorList>
    </citation>
    <scope>NUCLEOTIDE SEQUENCE</scope>
    <source>
        <strain evidence="2">A484AB</strain>
    </source>
</reference>
<evidence type="ECO:0000313" key="3">
    <source>
        <dbReference type="Proteomes" id="UP001152795"/>
    </source>
</evidence>
<organism evidence="2 3">
    <name type="scientific">Paramuricea clavata</name>
    <name type="common">Red gorgonian</name>
    <name type="synonym">Violescent sea-whip</name>
    <dbReference type="NCBI Taxonomy" id="317549"/>
    <lineage>
        <taxon>Eukaryota</taxon>
        <taxon>Metazoa</taxon>
        <taxon>Cnidaria</taxon>
        <taxon>Anthozoa</taxon>
        <taxon>Octocorallia</taxon>
        <taxon>Malacalcyonacea</taxon>
        <taxon>Plexauridae</taxon>
        <taxon>Paramuricea</taxon>
    </lineage>
</organism>
<sequence>MLKNLKSNINLCPMRIANLENYMPNGDSESLQEDHDLETLERERDTISVLAGNDFDCSNWDQQDDSASQSPVLAIQPPNPAIQPPNPAIQL</sequence>
<dbReference type="EMBL" id="CACRXK020002915">
    <property type="protein sequence ID" value="CAB3996645.1"/>
    <property type="molecule type" value="Genomic_DNA"/>
</dbReference>
<evidence type="ECO:0000256" key="1">
    <source>
        <dbReference type="SAM" id="MobiDB-lite"/>
    </source>
</evidence>